<feature type="domain" description="C2" evidence="3">
    <location>
        <begin position="670"/>
        <end position="793"/>
    </location>
</feature>
<protein>
    <recommendedName>
        <fullName evidence="3">C2 domain-containing protein</fullName>
    </recommendedName>
</protein>
<sequence length="864" mass="98508">MFRAGDQDTLKNLKGQLAEKEFKLGELESRVRNLFDEANELEEKLRIANRNARVLEEENSNFHLKLRAIERNEDTSKCVASQMEAMKLIKENEDLRASLVDAKERFKDAAGQSREHDCDTDRKIRALNSECERMRKERDRESKELESTRFQCAELQKKVNDEHEMLKAARDLWDQERERYQQRIDELLEYSRSAVRSAVPRSPRPKGGANDEPLEQILLREDVAQLEKKLKEVQQKSWEKEKEWIRTENELRKKMQLLQLEDGSAGRNDKALFQAMKDQIRALQDEINTLRNDKLASHSAALGASAAINKASATAITQLPYDNRAANWAARYDAVCKEKEAVQDQLDAAKATILALQNVADEKSISCKELEVRIAALQRKEANGVRSSTAGKPASIRSVGEQGVNSPTATSSSAADAARTISQLRQRVRDLEGEMRSLENTHEQRVAMDNVRTKEYQKQVDELLSENEALRNANGATFSAAESVPLTESMDGVARLTKDKRESVEEVMRLLEFAWDGDEEARRLLRRAKYQSASMAGQDAARDDEIRRLQKIVGDLENQLRDTEKKGNDVDELKDAVSGLRTHIHSLQAENNELRKKNGDLEKSRDRVVKNLGEKEKDADHRNEKLQKEIEDMKRRLADARRPSSRKISPAESPRTPRIIARRRTLDVSTMSQLSVRSTEEQRRSAVPEGAHLAFTVVELAGVLRNGRPIAEPGYVVIKLKSIKEKYKTSVKELSSVIRFDETFVFYLAQPDQDVITVHVFYQTKNGSREYYVGDACFSMATLFRGVPRQRIAPIVQNPGTKDARRAGQIEVNLQTDDFGKTTEPTEEEVVEEKTRFDELVNRFERSEVEKLHAADVYMASGQW</sequence>
<dbReference type="Gene3D" id="6.10.140.920">
    <property type="match status" value="1"/>
</dbReference>
<dbReference type="AlphaFoldDB" id="A0A0N1I241"/>
<dbReference type="VEuPathDB" id="TriTrypDB:Lsey_0005_0730"/>
<proteinExistence type="predicted"/>
<gene>
    <name evidence="4" type="ORF">ABL78_0440</name>
</gene>
<evidence type="ECO:0000313" key="5">
    <source>
        <dbReference type="Proteomes" id="UP000038009"/>
    </source>
</evidence>
<feature type="coiled-coil region" evidence="1">
    <location>
        <begin position="216"/>
        <end position="243"/>
    </location>
</feature>
<keyword evidence="1" id="KW-0175">Coiled coil</keyword>
<dbReference type="InterPro" id="IPR000008">
    <property type="entry name" value="C2_dom"/>
</dbReference>
<dbReference type="OMA" id="WAARYES"/>
<feature type="compositionally biased region" description="Low complexity" evidence="2">
    <location>
        <begin position="406"/>
        <end position="419"/>
    </location>
</feature>
<evidence type="ECO:0000259" key="3">
    <source>
        <dbReference type="PROSITE" id="PS50004"/>
    </source>
</evidence>
<accession>A0A0N1I241</accession>
<feature type="coiled-coil region" evidence="1">
    <location>
        <begin position="10"/>
        <end position="172"/>
    </location>
</feature>
<dbReference type="PANTHER" id="PTHR45615">
    <property type="entry name" value="MYOSIN HEAVY CHAIN, NON-MUSCLE"/>
    <property type="match status" value="1"/>
</dbReference>
<keyword evidence="5" id="KW-1185">Reference proteome</keyword>
<evidence type="ECO:0000313" key="4">
    <source>
        <dbReference type="EMBL" id="KPI90510.1"/>
    </source>
</evidence>
<organism evidence="4 5">
    <name type="scientific">Leptomonas seymouri</name>
    <dbReference type="NCBI Taxonomy" id="5684"/>
    <lineage>
        <taxon>Eukaryota</taxon>
        <taxon>Discoba</taxon>
        <taxon>Euglenozoa</taxon>
        <taxon>Kinetoplastea</taxon>
        <taxon>Metakinetoplastina</taxon>
        <taxon>Trypanosomatida</taxon>
        <taxon>Trypanosomatidae</taxon>
        <taxon>Leishmaniinae</taxon>
        <taxon>Leptomonas</taxon>
    </lineage>
</organism>
<name>A0A0N1I241_LEPSE</name>
<dbReference type="Proteomes" id="UP000038009">
    <property type="component" value="Unassembled WGS sequence"/>
</dbReference>
<dbReference type="Pfam" id="PF00168">
    <property type="entry name" value="C2"/>
    <property type="match status" value="1"/>
</dbReference>
<reference evidence="4 5" key="1">
    <citation type="journal article" date="2015" name="PLoS Pathog.">
        <title>Leptomonas seymouri: Adaptations to the Dixenous Life Cycle Analyzed by Genome Sequencing, Transcriptome Profiling and Co-infection with Leishmania donovani.</title>
        <authorList>
            <person name="Kraeva N."/>
            <person name="Butenko A."/>
            <person name="Hlavacova J."/>
            <person name="Kostygov A."/>
            <person name="Myskova J."/>
            <person name="Grybchuk D."/>
            <person name="Lestinova T."/>
            <person name="Votypka J."/>
            <person name="Volf P."/>
            <person name="Opperdoes F."/>
            <person name="Flegontov P."/>
            <person name="Lukes J."/>
            <person name="Yurchenko V."/>
        </authorList>
    </citation>
    <scope>NUCLEOTIDE SEQUENCE [LARGE SCALE GENOMIC DNA]</scope>
    <source>
        <strain evidence="4 5">ATCC 30220</strain>
    </source>
</reference>
<dbReference type="InterPro" id="IPR035892">
    <property type="entry name" value="C2_domain_sf"/>
</dbReference>
<dbReference type="PROSITE" id="PS50004">
    <property type="entry name" value="C2"/>
    <property type="match status" value="1"/>
</dbReference>
<dbReference type="PANTHER" id="PTHR45615:SF80">
    <property type="entry name" value="GRIP DOMAIN-CONTAINING PROTEIN"/>
    <property type="match status" value="1"/>
</dbReference>
<dbReference type="EMBL" id="LJSK01000005">
    <property type="protein sequence ID" value="KPI90510.1"/>
    <property type="molecule type" value="Genomic_DNA"/>
</dbReference>
<comment type="caution">
    <text evidence="4">The sequence shown here is derived from an EMBL/GenBank/DDBJ whole genome shotgun (WGS) entry which is preliminary data.</text>
</comment>
<dbReference type="OrthoDB" id="271924at2759"/>
<feature type="coiled-coil region" evidence="1">
    <location>
        <begin position="332"/>
        <end position="380"/>
    </location>
</feature>
<dbReference type="SUPFAM" id="SSF49562">
    <property type="entry name" value="C2 domain (Calcium/lipid-binding domain, CaLB)"/>
    <property type="match status" value="1"/>
</dbReference>
<feature type="region of interest" description="Disordered" evidence="2">
    <location>
        <begin position="385"/>
        <end position="419"/>
    </location>
</feature>
<dbReference type="CDD" id="cd00030">
    <property type="entry name" value="C2"/>
    <property type="match status" value="1"/>
</dbReference>
<evidence type="ECO:0000256" key="1">
    <source>
        <dbReference type="SAM" id="Coils"/>
    </source>
</evidence>
<feature type="region of interest" description="Disordered" evidence="2">
    <location>
        <begin position="636"/>
        <end position="656"/>
    </location>
</feature>
<dbReference type="Gene3D" id="2.60.40.150">
    <property type="entry name" value="C2 domain"/>
    <property type="match status" value="1"/>
</dbReference>
<evidence type="ECO:0000256" key="2">
    <source>
        <dbReference type="SAM" id="MobiDB-lite"/>
    </source>
</evidence>